<organism evidence="2 3">
    <name type="scientific">Enterobacter cloacae</name>
    <dbReference type="NCBI Taxonomy" id="550"/>
    <lineage>
        <taxon>Bacteria</taxon>
        <taxon>Pseudomonadati</taxon>
        <taxon>Pseudomonadota</taxon>
        <taxon>Gammaproteobacteria</taxon>
        <taxon>Enterobacterales</taxon>
        <taxon>Enterobacteriaceae</taxon>
        <taxon>Enterobacter</taxon>
        <taxon>Enterobacter cloacae complex</taxon>
    </lineage>
</organism>
<evidence type="ECO:0000313" key="3">
    <source>
        <dbReference type="Proteomes" id="UP000255106"/>
    </source>
</evidence>
<protein>
    <submittedName>
        <fullName evidence="2">Alpha-amylase</fullName>
        <ecNumber evidence="2">3.2.1.98</ecNumber>
    </submittedName>
</protein>
<dbReference type="SUPFAM" id="SSF51011">
    <property type="entry name" value="Glycosyl hydrolase domain"/>
    <property type="match status" value="1"/>
</dbReference>
<evidence type="ECO:0000259" key="1">
    <source>
        <dbReference type="Pfam" id="PF09154"/>
    </source>
</evidence>
<dbReference type="GO" id="GO:0033927">
    <property type="term" value="F:glucan 1,4-alpha-maltohexaosidase activity"/>
    <property type="evidence" value="ECO:0007669"/>
    <property type="project" value="UniProtKB-EC"/>
</dbReference>
<keyword evidence="2" id="KW-0378">Hydrolase</keyword>
<dbReference type="InterPro" id="IPR013780">
    <property type="entry name" value="Glyco_hydro_b"/>
</dbReference>
<name>A0A377LZS9_ENTCL</name>
<feature type="domain" description="Alpha-amylase C-terminal prokaryotic" evidence="1">
    <location>
        <begin position="17"/>
        <end position="56"/>
    </location>
</feature>
<dbReference type="Proteomes" id="UP000255106">
    <property type="component" value="Unassembled WGS sequence"/>
</dbReference>
<dbReference type="Pfam" id="PF09154">
    <property type="entry name" value="Alpha-amy_C_pro"/>
    <property type="match status" value="1"/>
</dbReference>
<dbReference type="EMBL" id="UGJB01000004">
    <property type="protein sequence ID" value="STQ10981.1"/>
    <property type="molecule type" value="Genomic_DNA"/>
</dbReference>
<proteinExistence type="predicted"/>
<sequence length="62" mass="6674">MVVMSNGDDGEKVICLGENYGNKTWRDFLGNREETVTTAADGEGTFTCKGGSVSVWVIEDAL</sequence>
<keyword evidence="2" id="KW-0326">Glycosidase</keyword>
<dbReference type="InterPro" id="IPR015237">
    <property type="entry name" value="Alpha-amylase_C_pro"/>
</dbReference>
<gene>
    <name evidence="2" type="primary">amyA_1</name>
    <name evidence="2" type="ORF">NCTC10005_03745</name>
</gene>
<dbReference type="Gene3D" id="2.60.40.1180">
    <property type="entry name" value="Golgi alpha-mannosidase II"/>
    <property type="match status" value="1"/>
</dbReference>
<evidence type="ECO:0000313" key="2">
    <source>
        <dbReference type="EMBL" id="STQ10981.1"/>
    </source>
</evidence>
<dbReference type="AlphaFoldDB" id="A0A377LZS9"/>
<reference evidence="2 3" key="1">
    <citation type="submission" date="2018-06" db="EMBL/GenBank/DDBJ databases">
        <authorList>
            <consortium name="Pathogen Informatics"/>
            <person name="Doyle S."/>
        </authorList>
    </citation>
    <scope>NUCLEOTIDE SEQUENCE [LARGE SCALE GENOMIC DNA]</scope>
    <source>
        <strain evidence="2 3">NCTC10005</strain>
    </source>
</reference>
<accession>A0A377LZS9</accession>
<dbReference type="EC" id="3.2.1.98" evidence="2"/>